<dbReference type="AlphaFoldDB" id="A0A9X2J5D1"/>
<organism evidence="1 2">
    <name type="scientific">Microbulbifer okhotskensis</name>
    <dbReference type="NCBI Taxonomy" id="2926617"/>
    <lineage>
        <taxon>Bacteria</taxon>
        <taxon>Pseudomonadati</taxon>
        <taxon>Pseudomonadota</taxon>
        <taxon>Gammaproteobacteria</taxon>
        <taxon>Cellvibrionales</taxon>
        <taxon>Microbulbiferaceae</taxon>
        <taxon>Microbulbifer</taxon>
    </lineage>
</organism>
<reference evidence="1" key="1">
    <citation type="journal article" date="2022" name="Arch. Microbiol.">
        <title>Microbulbifer okhotskensis sp. nov., isolated from a deep bottom sediment of the Okhotsk Sea.</title>
        <authorList>
            <person name="Romanenko L."/>
            <person name="Kurilenko V."/>
            <person name="Otstavnykh N."/>
            <person name="Velansky P."/>
            <person name="Isaeva M."/>
            <person name="Mikhailov V."/>
        </authorList>
    </citation>
    <scope>NUCLEOTIDE SEQUENCE</scope>
    <source>
        <strain evidence="1">OS29</strain>
    </source>
</reference>
<dbReference type="EMBL" id="JALBWM010000024">
    <property type="protein sequence ID" value="MCO1334259.1"/>
    <property type="molecule type" value="Genomic_DNA"/>
</dbReference>
<gene>
    <name evidence="1" type="primary">pxpA</name>
    <name evidence="1" type="ORF">MO867_07870</name>
</gene>
<dbReference type="Gene3D" id="3.20.20.370">
    <property type="entry name" value="Glycoside hydrolase/deacetylase"/>
    <property type="match status" value="1"/>
</dbReference>
<dbReference type="InterPro" id="IPR011330">
    <property type="entry name" value="Glyco_hydro/deAcase_b/a-brl"/>
</dbReference>
<keyword evidence="1" id="KW-0378">Hydrolase</keyword>
<dbReference type="CDD" id="cd10801">
    <property type="entry name" value="LamB_YcsF_like_1"/>
    <property type="match status" value="1"/>
</dbReference>
<dbReference type="GO" id="GO:0005975">
    <property type="term" value="P:carbohydrate metabolic process"/>
    <property type="evidence" value="ECO:0007669"/>
    <property type="project" value="InterPro"/>
</dbReference>
<dbReference type="InterPro" id="IPR005501">
    <property type="entry name" value="LamB/YcsF/PxpA-like"/>
</dbReference>
<dbReference type="Pfam" id="PF03746">
    <property type="entry name" value="LamB_YcsF"/>
    <property type="match status" value="1"/>
</dbReference>
<dbReference type="Proteomes" id="UP001139028">
    <property type="component" value="Unassembled WGS sequence"/>
</dbReference>
<dbReference type="SUPFAM" id="SSF88713">
    <property type="entry name" value="Glycoside hydrolase/deacetylase"/>
    <property type="match status" value="1"/>
</dbReference>
<sequence>MHIDINCDLGEGTDLSSCGRDAQIMSFISRCNIACSGHAGTPEIMERSIENALHANLKIGAHPSYPDRDNFGRESIAISPERLLESLCEQISQLTSIARQLETELDHIKLHGALYNDAEANIQLAENITTLFAGEYPSLKILGLANGAMETAASGQGRVFIREGFMDRQYLNESQLAPRSLPKALITDTAKCLNQATCLAKNLPFKDYYGGKLQFNVDTICLHGDSPQAPALAEQLTHYFMANGLSIDR</sequence>
<comment type="caution">
    <text evidence="1">The sequence shown here is derived from an EMBL/GenBank/DDBJ whole genome shotgun (WGS) entry which is preliminary data.</text>
</comment>
<protein>
    <submittedName>
        <fullName evidence="1">5-oxoprolinase subunit PxpA</fullName>
        <ecNumber evidence="1">3.5.2.9</ecNumber>
    </submittedName>
</protein>
<dbReference type="EC" id="3.5.2.9" evidence="1"/>
<proteinExistence type="predicted"/>
<evidence type="ECO:0000313" key="2">
    <source>
        <dbReference type="Proteomes" id="UP001139028"/>
    </source>
</evidence>
<dbReference type="NCBIfam" id="NF003816">
    <property type="entry name" value="PRK05406.1-5"/>
    <property type="match status" value="1"/>
</dbReference>
<dbReference type="GO" id="GO:0017168">
    <property type="term" value="F:5-oxoprolinase (ATP-hydrolyzing) activity"/>
    <property type="evidence" value="ECO:0007669"/>
    <property type="project" value="UniProtKB-EC"/>
</dbReference>
<dbReference type="PANTHER" id="PTHR30292">
    <property type="entry name" value="UNCHARACTERIZED PROTEIN YBGL-RELATED"/>
    <property type="match status" value="1"/>
</dbReference>
<dbReference type="PANTHER" id="PTHR30292:SF0">
    <property type="entry name" value="5-OXOPROLINASE SUBUNIT A"/>
    <property type="match status" value="1"/>
</dbReference>
<name>A0A9X2J5D1_9GAMM</name>
<keyword evidence="2" id="KW-1185">Reference proteome</keyword>
<accession>A0A9X2J5D1</accession>
<evidence type="ECO:0000313" key="1">
    <source>
        <dbReference type="EMBL" id="MCO1334259.1"/>
    </source>
</evidence>
<dbReference type="RefSeq" id="WP_252465788.1">
    <property type="nucleotide sequence ID" value="NZ_JALBWM010000024.1"/>
</dbReference>